<reference evidence="2 3" key="1">
    <citation type="submission" date="2017-10" db="EMBL/GenBank/DDBJ databases">
        <title>Extensive intraspecific genome diversity in a model arbuscular mycorrhizal fungus.</title>
        <authorList>
            <person name="Chen E.C.H."/>
            <person name="Morin E."/>
            <person name="Baudet D."/>
            <person name="Noel J."/>
            <person name="Ndikumana S."/>
            <person name="Charron P."/>
            <person name="St-Onge C."/>
            <person name="Giorgi J."/>
            <person name="Grigoriev I.V."/>
            <person name="Roux C."/>
            <person name="Martin F.M."/>
            <person name="Corradi N."/>
        </authorList>
    </citation>
    <scope>NUCLEOTIDE SEQUENCE [LARGE SCALE GENOMIC DNA]</scope>
    <source>
        <strain evidence="2 3">A1</strain>
    </source>
</reference>
<dbReference type="AlphaFoldDB" id="A0A2N0SHW4"/>
<feature type="region of interest" description="Disordered" evidence="1">
    <location>
        <begin position="300"/>
        <end position="349"/>
    </location>
</feature>
<evidence type="ECO:0000313" key="3">
    <source>
        <dbReference type="Proteomes" id="UP000232688"/>
    </source>
</evidence>
<evidence type="ECO:0000256" key="1">
    <source>
        <dbReference type="SAM" id="MobiDB-lite"/>
    </source>
</evidence>
<feature type="compositionally biased region" description="Acidic residues" evidence="1">
    <location>
        <begin position="329"/>
        <end position="345"/>
    </location>
</feature>
<comment type="caution">
    <text evidence="2">The sequence shown here is derived from an EMBL/GenBank/DDBJ whole genome shotgun (WGS) entry which is preliminary data.</text>
</comment>
<name>A0A2N0SHW4_9GLOM</name>
<accession>A0A2N0SHW4</accession>
<dbReference type="VEuPathDB" id="FungiDB:RhiirA1_504871"/>
<proteinExistence type="predicted"/>
<sequence length="388" mass="43430">MGYLDTINLNPYTAGGPPESWKRAMGILRSCMTGEAAEWFDREITGKNCELSGITLRGGANLAAFVALVIPEAAGEPSAGTYVNRSKAQVHATDPVNALATIRAAFIPTHDLMGGNEAWGRAGARLTDRAAPPTADAGVAANNNHPIVFPDEKKRIRFNSLYQENEPVDAFYRTVKRAGKLLKLTDDLIIDQFFRGLSADNIFEAERFSNLNPDDLVKHLRNLERRRAEMRLGLQDRNRRLQADYSDVTQPPLGKQEPVVLTSKSSGVTQEQLQELLKAQAEELTKNFQVQFKQLQARPVRNPPVYRQQIKPVQPKPQRRVVQDHQDPDWDDGYVEPDVGDDPDAPEWTLDDHQNAIDLIMGYKRGTSKILTNQLQKAKDKRDDLDLA</sequence>
<gene>
    <name evidence="2" type="ORF">RhiirA1_504871</name>
</gene>
<dbReference type="EMBL" id="LLXH01000029">
    <property type="protein sequence ID" value="PKC75154.1"/>
    <property type="molecule type" value="Genomic_DNA"/>
</dbReference>
<organism evidence="2 3">
    <name type="scientific">Rhizophagus irregularis</name>
    <dbReference type="NCBI Taxonomy" id="588596"/>
    <lineage>
        <taxon>Eukaryota</taxon>
        <taxon>Fungi</taxon>
        <taxon>Fungi incertae sedis</taxon>
        <taxon>Mucoromycota</taxon>
        <taxon>Glomeromycotina</taxon>
        <taxon>Glomeromycetes</taxon>
        <taxon>Glomerales</taxon>
        <taxon>Glomeraceae</taxon>
        <taxon>Rhizophagus</taxon>
    </lineage>
</organism>
<evidence type="ECO:0000313" key="2">
    <source>
        <dbReference type="EMBL" id="PKC75154.1"/>
    </source>
</evidence>
<protein>
    <submittedName>
        <fullName evidence="2">Uncharacterized protein</fullName>
    </submittedName>
</protein>
<reference evidence="2 3" key="2">
    <citation type="submission" date="2017-10" db="EMBL/GenBank/DDBJ databases">
        <title>Genome analyses suggest a sexual origin of heterokaryosis in a supposedly ancient asexual fungus.</title>
        <authorList>
            <person name="Corradi N."/>
            <person name="Sedzielewska K."/>
            <person name="Noel J."/>
            <person name="Charron P."/>
            <person name="Farinelli L."/>
            <person name="Marton T."/>
            <person name="Kruger M."/>
            <person name="Pelin A."/>
            <person name="Brachmann A."/>
            <person name="Corradi N."/>
        </authorList>
    </citation>
    <scope>NUCLEOTIDE SEQUENCE [LARGE SCALE GENOMIC DNA]</scope>
    <source>
        <strain evidence="2 3">A1</strain>
    </source>
</reference>
<dbReference type="Proteomes" id="UP000232688">
    <property type="component" value="Unassembled WGS sequence"/>
</dbReference>